<protein>
    <submittedName>
        <fullName evidence="1">Uncharacterized protein</fullName>
    </submittedName>
</protein>
<gene>
    <name evidence="1" type="ORF">BBK82_43565</name>
</gene>
<dbReference type="STRING" id="1586287.BBK82_43565"/>
<evidence type="ECO:0000313" key="2">
    <source>
        <dbReference type="Proteomes" id="UP000093053"/>
    </source>
</evidence>
<dbReference type="EMBL" id="CP016793">
    <property type="protein sequence ID" value="ANZ41801.1"/>
    <property type="molecule type" value="Genomic_DNA"/>
</dbReference>
<dbReference type="RefSeq" id="WP_065920136.1">
    <property type="nucleotide sequence ID" value="NZ_CP016793.1"/>
</dbReference>
<sequence length="113" mass="13132">MGYELHITRAEPPIGFEEWLDFARRRSDLREEGEVSYLDLESQPVYLHTCRDGVEVSLHWYGDRVRVKGVRSERGAGSLVRMADALRGRLVGDEGEVYGRRGLLRWFRRVVNP</sequence>
<organism evidence="1 2">
    <name type="scientific">Lentzea guizhouensis</name>
    <dbReference type="NCBI Taxonomy" id="1586287"/>
    <lineage>
        <taxon>Bacteria</taxon>
        <taxon>Bacillati</taxon>
        <taxon>Actinomycetota</taxon>
        <taxon>Actinomycetes</taxon>
        <taxon>Pseudonocardiales</taxon>
        <taxon>Pseudonocardiaceae</taxon>
        <taxon>Lentzea</taxon>
    </lineage>
</organism>
<dbReference type="OrthoDB" id="981250at2"/>
<evidence type="ECO:0000313" key="1">
    <source>
        <dbReference type="EMBL" id="ANZ41801.1"/>
    </source>
</evidence>
<reference evidence="1 2" key="1">
    <citation type="submission" date="2016-07" db="EMBL/GenBank/DDBJ databases">
        <title>Complete genome sequence of the Lentzea guizhouensis DHS C013.</title>
        <authorList>
            <person name="Cao C."/>
        </authorList>
    </citation>
    <scope>NUCLEOTIDE SEQUENCE [LARGE SCALE GENOMIC DNA]</scope>
    <source>
        <strain evidence="1 2">DHS C013</strain>
    </source>
</reference>
<accession>A0A1B2HVP7</accession>
<name>A0A1B2HVP7_9PSEU</name>
<dbReference type="Proteomes" id="UP000093053">
    <property type="component" value="Chromosome"/>
</dbReference>
<dbReference type="KEGG" id="led:BBK82_43565"/>
<keyword evidence="2" id="KW-1185">Reference proteome</keyword>
<proteinExistence type="predicted"/>
<dbReference type="AlphaFoldDB" id="A0A1B2HVP7"/>